<name>A0A9X0C654_9EURO</name>
<accession>A0A9X0C654</accession>
<protein>
    <submittedName>
        <fullName evidence="1">Valacyclovir hydrolase</fullName>
    </submittedName>
</protein>
<proteinExistence type="predicted"/>
<reference evidence="1" key="1">
    <citation type="submission" date="2022-12" db="EMBL/GenBank/DDBJ databases">
        <authorList>
            <person name="Petersen C."/>
        </authorList>
    </citation>
    <scope>NUCLEOTIDE SEQUENCE</scope>
    <source>
        <strain evidence="1">IBT 29495</strain>
    </source>
</reference>
<evidence type="ECO:0000313" key="1">
    <source>
        <dbReference type="EMBL" id="KAJ5503031.1"/>
    </source>
</evidence>
<reference evidence="1" key="2">
    <citation type="journal article" date="2023" name="IMA Fungus">
        <title>Comparative genomic study of the Penicillium genus elucidates a diverse pangenome and 15 lateral gene transfer events.</title>
        <authorList>
            <person name="Petersen C."/>
            <person name="Sorensen T."/>
            <person name="Nielsen M.R."/>
            <person name="Sondergaard T.E."/>
            <person name="Sorensen J.L."/>
            <person name="Fitzpatrick D.A."/>
            <person name="Frisvad J.C."/>
            <person name="Nielsen K.L."/>
        </authorList>
    </citation>
    <scope>NUCLEOTIDE SEQUENCE</scope>
    <source>
        <strain evidence="1">IBT 29495</strain>
    </source>
</reference>
<comment type="caution">
    <text evidence="1">The sequence shown here is derived from an EMBL/GenBank/DDBJ whole genome shotgun (WGS) entry which is preliminary data.</text>
</comment>
<evidence type="ECO:0000313" key="2">
    <source>
        <dbReference type="Proteomes" id="UP001149954"/>
    </source>
</evidence>
<organism evidence="1 2">
    <name type="scientific">Penicillium fimorum</name>
    <dbReference type="NCBI Taxonomy" id="1882269"/>
    <lineage>
        <taxon>Eukaryota</taxon>
        <taxon>Fungi</taxon>
        <taxon>Dikarya</taxon>
        <taxon>Ascomycota</taxon>
        <taxon>Pezizomycotina</taxon>
        <taxon>Eurotiomycetes</taxon>
        <taxon>Eurotiomycetidae</taxon>
        <taxon>Eurotiales</taxon>
        <taxon>Aspergillaceae</taxon>
        <taxon>Penicillium</taxon>
    </lineage>
</organism>
<keyword evidence="1" id="KW-0378">Hydrolase</keyword>
<dbReference type="Proteomes" id="UP001149954">
    <property type="component" value="Unassembled WGS sequence"/>
</dbReference>
<keyword evidence="2" id="KW-1185">Reference proteome</keyword>
<sequence>MSVAVDLIGIKFQTKSMIDGSHGDHVSIRTILGSGDSTFSDRLLEPPNLNPVETVHQLIQQLNEKIDSRPWRRVALIGHPQFAGSTGSEAFLSKFQGGADPEHWGAFSYYQIQLIITAHEAACSGSYNCAALAYDWNTRDFDTRLLLHLPSRGSVKSM</sequence>
<dbReference type="AlphaFoldDB" id="A0A9X0C654"/>
<dbReference type="GO" id="GO:0016787">
    <property type="term" value="F:hydrolase activity"/>
    <property type="evidence" value="ECO:0007669"/>
    <property type="project" value="UniProtKB-KW"/>
</dbReference>
<dbReference type="EMBL" id="JAPWDS010000003">
    <property type="protein sequence ID" value="KAJ5503031.1"/>
    <property type="molecule type" value="Genomic_DNA"/>
</dbReference>
<gene>
    <name evidence="1" type="ORF">N7463_005905</name>
</gene>
<dbReference type="OrthoDB" id="190201at2759"/>